<dbReference type="AlphaFoldDB" id="A0A8K0E6R5"/>
<feature type="region of interest" description="Disordered" evidence="1">
    <location>
        <begin position="1"/>
        <end position="32"/>
    </location>
</feature>
<evidence type="ECO:0000256" key="1">
    <source>
        <dbReference type="SAM" id="MobiDB-lite"/>
    </source>
</evidence>
<dbReference type="Pfam" id="PF14929">
    <property type="entry name" value="TAF1_subA"/>
    <property type="match status" value="1"/>
</dbReference>
<evidence type="ECO:0000313" key="2">
    <source>
        <dbReference type="EMBL" id="KAF3440579.1"/>
    </source>
</evidence>
<keyword evidence="3" id="KW-1185">Reference proteome</keyword>
<proteinExistence type="predicted"/>
<gene>
    <name evidence="2" type="ORF">FNV43_RR18863</name>
</gene>
<accession>A0A8K0E6R5</accession>
<organism evidence="2 3">
    <name type="scientific">Rhamnella rubrinervis</name>
    <dbReference type="NCBI Taxonomy" id="2594499"/>
    <lineage>
        <taxon>Eukaryota</taxon>
        <taxon>Viridiplantae</taxon>
        <taxon>Streptophyta</taxon>
        <taxon>Embryophyta</taxon>
        <taxon>Tracheophyta</taxon>
        <taxon>Spermatophyta</taxon>
        <taxon>Magnoliopsida</taxon>
        <taxon>eudicotyledons</taxon>
        <taxon>Gunneridae</taxon>
        <taxon>Pentapetalae</taxon>
        <taxon>rosids</taxon>
        <taxon>fabids</taxon>
        <taxon>Rosales</taxon>
        <taxon>Rhamnaceae</taxon>
        <taxon>rhamnoid group</taxon>
        <taxon>Rhamneae</taxon>
        <taxon>Rhamnella</taxon>
    </lineage>
</organism>
<comment type="caution">
    <text evidence="2">The sequence shown here is derived from an EMBL/GenBank/DDBJ whole genome shotgun (WGS) entry which is preliminary data.</text>
</comment>
<protein>
    <submittedName>
        <fullName evidence="2">Uncharacterized protein</fullName>
    </submittedName>
</protein>
<dbReference type="Proteomes" id="UP000796880">
    <property type="component" value="Unassembled WGS sequence"/>
</dbReference>
<dbReference type="EMBL" id="VOIH02000008">
    <property type="protein sequence ID" value="KAF3440579.1"/>
    <property type="molecule type" value="Genomic_DNA"/>
</dbReference>
<name>A0A8K0E6R5_9ROSA</name>
<dbReference type="InterPro" id="IPR039495">
    <property type="entry name" value="TAF1A"/>
</dbReference>
<dbReference type="GO" id="GO:0000120">
    <property type="term" value="C:RNA polymerase I transcription regulator complex"/>
    <property type="evidence" value="ECO:0007669"/>
    <property type="project" value="InterPro"/>
</dbReference>
<sequence>MSEAETQQQEHGGEDEPRNRKRKSSSTMVDDGTGAIPARLVKRVVLSLTKPSYVLGLGSKTVRAENRVRLGHLLRRLMRRHNWTEASGVLSVFLKGTCKDRSTMTNRFKYSVLMELLEHIGGDHFNSTRIKNIYYVWMRKVGSMKDRPVEDRFLVDMEFILFCFSQGNIEDAHHAALGLIQQHEFGRDPVSNMIVGLTFRHLWYSTIPKEMQWMESDEFYTTMQSNELLAYSEGLNAVNSQNSVTAFQCHSDTSVMDGKAISTNVDSRHGEHLVGIDNMQIETLPQNFQPQDFYANSAENTGSEATHSEQRQFASSFFALEGLDSLLLPLRLPQSTENSEELHYLHMQMLNDYYKDAVKYLRIALYSTTPMLVALLPLIQLLLIGGRVDEALNELEKFCCDSNTALPIRLRARLLEHVDRNNTAMLSTCFEDTLKKDPTCCHSLAKLVSMHQNGDYSVESLLEMIAMHLDATYADFSIWREFALCFLKLSQQEEDRMSACGNEEGHKQEDSVRFCKTLKIFTEGQSGKSWRLRQRWWLTRHFSHKILESEILAGDFQLLTYKATCASLMYGEEFDYVLNAKACLEKQNEKDLLLFLQTNKATAG</sequence>
<feature type="compositionally biased region" description="Polar residues" evidence="1">
    <location>
        <begin position="1"/>
        <end position="10"/>
    </location>
</feature>
<dbReference type="GO" id="GO:0006360">
    <property type="term" value="P:transcription by RNA polymerase I"/>
    <property type="evidence" value="ECO:0007669"/>
    <property type="project" value="InterPro"/>
</dbReference>
<evidence type="ECO:0000313" key="3">
    <source>
        <dbReference type="Proteomes" id="UP000796880"/>
    </source>
</evidence>
<dbReference type="OrthoDB" id="1899337at2759"/>
<dbReference type="PANTHER" id="PTHR36720">
    <property type="entry name" value="TAF RNA POLYMERASE I SUBUNIT A"/>
    <property type="match status" value="1"/>
</dbReference>
<dbReference type="PANTHER" id="PTHR36720:SF1">
    <property type="entry name" value="TAF RNA POLYMERASE I SUBUNIT A"/>
    <property type="match status" value="1"/>
</dbReference>
<reference evidence="2" key="1">
    <citation type="submission" date="2020-03" db="EMBL/GenBank/DDBJ databases">
        <title>A high-quality chromosome-level genome assembly of a woody plant with both climbing and erect habits, Rhamnella rubrinervis.</title>
        <authorList>
            <person name="Lu Z."/>
            <person name="Yang Y."/>
            <person name="Zhu X."/>
            <person name="Sun Y."/>
        </authorList>
    </citation>
    <scope>NUCLEOTIDE SEQUENCE</scope>
    <source>
        <strain evidence="2">BYM</strain>
        <tissue evidence="2">Leaf</tissue>
    </source>
</reference>